<protein>
    <submittedName>
        <fullName evidence="1">Uncharacterized protein</fullName>
    </submittedName>
</protein>
<dbReference type="AlphaFoldDB" id="A0A0E9XYK8"/>
<reference evidence="1" key="1">
    <citation type="submission" date="2014-11" db="EMBL/GenBank/DDBJ databases">
        <authorList>
            <person name="Amaro Gonzalez C."/>
        </authorList>
    </citation>
    <scope>NUCLEOTIDE SEQUENCE</scope>
</reference>
<dbReference type="EMBL" id="GBXM01001061">
    <property type="protein sequence ID" value="JAI07517.1"/>
    <property type="molecule type" value="Transcribed_RNA"/>
</dbReference>
<proteinExistence type="predicted"/>
<accession>A0A0E9XYK8</accession>
<sequence>MYCQSFWCHTPNIGECQNLHEHCVTGFQEEYPSYERLVNEAHCNLIFMMLHLKELKRTS</sequence>
<evidence type="ECO:0000313" key="1">
    <source>
        <dbReference type="EMBL" id="JAI07517.1"/>
    </source>
</evidence>
<reference evidence="1" key="2">
    <citation type="journal article" date="2015" name="Fish Shellfish Immunol.">
        <title>Early steps in the European eel (Anguilla anguilla)-Vibrio vulnificus interaction in the gills: Role of the RtxA13 toxin.</title>
        <authorList>
            <person name="Callol A."/>
            <person name="Pajuelo D."/>
            <person name="Ebbesson L."/>
            <person name="Teles M."/>
            <person name="MacKenzie S."/>
            <person name="Amaro C."/>
        </authorList>
    </citation>
    <scope>NUCLEOTIDE SEQUENCE</scope>
</reference>
<name>A0A0E9XYK8_ANGAN</name>
<organism evidence="1">
    <name type="scientific">Anguilla anguilla</name>
    <name type="common">European freshwater eel</name>
    <name type="synonym">Muraena anguilla</name>
    <dbReference type="NCBI Taxonomy" id="7936"/>
    <lineage>
        <taxon>Eukaryota</taxon>
        <taxon>Metazoa</taxon>
        <taxon>Chordata</taxon>
        <taxon>Craniata</taxon>
        <taxon>Vertebrata</taxon>
        <taxon>Euteleostomi</taxon>
        <taxon>Actinopterygii</taxon>
        <taxon>Neopterygii</taxon>
        <taxon>Teleostei</taxon>
        <taxon>Anguilliformes</taxon>
        <taxon>Anguillidae</taxon>
        <taxon>Anguilla</taxon>
    </lineage>
</organism>